<dbReference type="EMBL" id="KN831770">
    <property type="protein sequence ID" value="KIM47200.1"/>
    <property type="molecule type" value="Genomic_DNA"/>
</dbReference>
<evidence type="ECO:0000313" key="2">
    <source>
        <dbReference type="Proteomes" id="UP000053424"/>
    </source>
</evidence>
<proteinExistence type="predicted"/>
<sequence>MAEGVIGMKLDTIQPEGCGGGNESLFKMGLAGNRWSTVVWEYFDDGISSCFISPLALLLYVRFKLRTTSIGHGARKTGRVHCYRIIVGCHLPKDFENHTAHSTTSIHSFVKLPVAYGPVRSNLVELRIAAVLGFELLWKNTVGEVDGAFLPAVEMGIVLVGGFLDRRGQANLSSVIASVFIDASRVVFLGPLLSRMVPSWGNYCGGAWLNSRSLSLPLFTSLPDCGIPSLLTRSILLPRSSPVSFPLSLAAVPKQEVLAINLFKEIEFDREMQVWTGFVGAAIHK</sequence>
<keyword evidence="2" id="KW-1185">Reference proteome</keyword>
<reference evidence="1 2" key="1">
    <citation type="submission" date="2014-04" db="EMBL/GenBank/DDBJ databases">
        <authorList>
            <consortium name="DOE Joint Genome Institute"/>
            <person name="Kuo A."/>
            <person name="Gay G."/>
            <person name="Dore J."/>
            <person name="Kohler A."/>
            <person name="Nagy L.G."/>
            <person name="Floudas D."/>
            <person name="Copeland A."/>
            <person name="Barry K.W."/>
            <person name="Cichocki N."/>
            <person name="Veneault-Fourrey C."/>
            <person name="LaButti K."/>
            <person name="Lindquist E.A."/>
            <person name="Lipzen A."/>
            <person name="Lundell T."/>
            <person name="Morin E."/>
            <person name="Murat C."/>
            <person name="Sun H."/>
            <person name="Tunlid A."/>
            <person name="Henrissat B."/>
            <person name="Grigoriev I.V."/>
            <person name="Hibbett D.S."/>
            <person name="Martin F."/>
            <person name="Nordberg H.P."/>
            <person name="Cantor M.N."/>
            <person name="Hua S.X."/>
        </authorList>
    </citation>
    <scope>NUCLEOTIDE SEQUENCE [LARGE SCALE GENOMIC DNA]</scope>
    <source>
        <strain evidence="2">h7</strain>
    </source>
</reference>
<evidence type="ECO:0000313" key="1">
    <source>
        <dbReference type="EMBL" id="KIM47200.1"/>
    </source>
</evidence>
<protein>
    <submittedName>
        <fullName evidence="1">Uncharacterized protein</fullName>
    </submittedName>
</protein>
<accession>A0A0C3CEK4</accession>
<reference evidence="2" key="2">
    <citation type="submission" date="2015-01" db="EMBL/GenBank/DDBJ databases">
        <title>Evolutionary Origins and Diversification of the Mycorrhizal Mutualists.</title>
        <authorList>
            <consortium name="DOE Joint Genome Institute"/>
            <consortium name="Mycorrhizal Genomics Consortium"/>
            <person name="Kohler A."/>
            <person name="Kuo A."/>
            <person name="Nagy L.G."/>
            <person name="Floudas D."/>
            <person name="Copeland A."/>
            <person name="Barry K.W."/>
            <person name="Cichocki N."/>
            <person name="Veneault-Fourrey C."/>
            <person name="LaButti K."/>
            <person name="Lindquist E.A."/>
            <person name="Lipzen A."/>
            <person name="Lundell T."/>
            <person name="Morin E."/>
            <person name="Murat C."/>
            <person name="Riley R."/>
            <person name="Ohm R."/>
            <person name="Sun H."/>
            <person name="Tunlid A."/>
            <person name="Henrissat B."/>
            <person name="Grigoriev I.V."/>
            <person name="Hibbett D.S."/>
            <person name="Martin F."/>
        </authorList>
    </citation>
    <scope>NUCLEOTIDE SEQUENCE [LARGE SCALE GENOMIC DNA]</scope>
    <source>
        <strain evidence="2">h7</strain>
    </source>
</reference>
<dbReference type="Proteomes" id="UP000053424">
    <property type="component" value="Unassembled WGS sequence"/>
</dbReference>
<dbReference type="AlphaFoldDB" id="A0A0C3CEK4"/>
<dbReference type="HOGENOM" id="CLU_976788_0_0_1"/>
<gene>
    <name evidence="1" type="ORF">M413DRAFT_7768</name>
</gene>
<organism evidence="1 2">
    <name type="scientific">Hebeloma cylindrosporum</name>
    <dbReference type="NCBI Taxonomy" id="76867"/>
    <lineage>
        <taxon>Eukaryota</taxon>
        <taxon>Fungi</taxon>
        <taxon>Dikarya</taxon>
        <taxon>Basidiomycota</taxon>
        <taxon>Agaricomycotina</taxon>
        <taxon>Agaricomycetes</taxon>
        <taxon>Agaricomycetidae</taxon>
        <taxon>Agaricales</taxon>
        <taxon>Agaricineae</taxon>
        <taxon>Hymenogastraceae</taxon>
        <taxon>Hebeloma</taxon>
    </lineage>
</organism>
<name>A0A0C3CEK4_HEBCY</name>